<comment type="caution">
    <text evidence="2">The sequence shown here is derived from an EMBL/GenBank/DDBJ whole genome shotgun (WGS) entry which is preliminary data.</text>
</comment>
<protein>
    <submittedName>
        <fullName evidence="2">DUF5324 family protein</fullName>
    </submittedName>
</protein>
<accession>A0ABS7QHU8</accession>
<reference evidence="2 3" key="1">
    <citation type="submission" date="2021-08" db="EMBL/GenBank/DDBJ databases">
        <title>WGS of actinomycetes from Thailand.</title>
        <authorList>
            <person name="Thawai C."/>
        </authorList>
    </citation>
    <scope>NUCLEOTIDE SEQUENCE [LARGE SCALE GENOMIC DNA]</scope>
    <source>
        <strain evidence="2 3">PLK6-54</strain>
    </source>
</reference>
<evidence type="ECO:0000313" key="3">
    <source>
        <dbReference type="Proteomes" id="UP000778578"/>
    </source>
</evidence>
<evidence type="ECO:0000256" key="1">
    <source>
        <dbReference type="SAM" id="MobiDB-lite"/>
    </source>
</evidence>
<dbReference type="Proteomes" id="UP000778578">
    <property type="component" value="Unassembled WGS sequence"/>
</dbReference>
<proteinExistence type="predicted"/>
<dbReference type="EMBL" id="JAINZZ010000046">
    <property type="protein sequence ID" value="MBY8881354.1"/>
    <property type="molecule type" value="Genomic_DNA"/>
</dbReference>
<dbReference type="InterPro" id="IPR035214">
    <property type="entry name" value="DUF5324"/>
</dbReference>
<feature type="region of interest" description="Disordered" evidence="1">
    <location>
        <begin position="212"/>
        <end position="259"/>
    </location>
</feature>
<gene>
    <name evidence="2" type="ORF">K7862_27495</name>
</gene>
<sequence length="259" mass="27460">MTRIDSVRHAADVTKDSVRHAAEVAAPYATTAKENAVIYGKQAGVYGRQAGLLAKQQYDAKLADKVNQARDQAIAAVPPKAATAVEKAARRTRKGARTAAEYTVPIAAAAVATTRAKAGPAKDEVVVRGAAALQALRGQVTAEDIDRLVRRKIRRQKAGRAMRGMLVMVLASGAAYAAVKWWNKQSSPDWLVEPSEPTEVSDRIGPGATLTVVDTLEDGQSVNGSGPKVDRVDGSPEAGLDPEVEAKQADADRPEDDEE</sequence>
<dbReference type="Pfam" id="PF17258">
    <property type="entry name" value="DUF5324"/>
    <property type="match status" value="1"/>
</dbReference>
<keyword evidence="3" id="KW-1185">Reference proteome</keyword>
<organism evidence="2 3">
    <name type="scientific">Actinacidiphila acidipaludis</name>
    <dbReference type="NCBI Taxonomy" id="2873382"/>
    <lineage>
        <taxon>Bacteria</taxon>
        <taxon>Bacillati</taxon>
        <taxon>Actinomycetota</taxon>
        <taxon>Actinomycetes</taxon>
        <taxon>Kitasatosporales</taxon>
        <taxon>Streptomycetaceae</taxon>
        <taxon>Actinacidiphila</taxon>
    </lineage>
</organism>
<evidence type="ECO:0000313" key="2">
    <source>
        <dbReference type="EMBL" id="MBY8881354.1"/>
    </source>
</evidence>
<dbReference type="RefSeq" id="WP_222967228.1">
    <property type="nucleotide sequence ID" value="NZ_JAINZZ010000046.1"/>
</dbReference>
<name>A0ABS7QHU8_9ACTN</name>